<dbReference type="EMBL" id="CP043641">
    <property type="protein sequence ID" value="QNE36853.1"/>
    <property type="molecule type" value="Genomic_DNA"/>
</dbReference>
<evidence type="ECO:0000313" key="3">
    <source>
        <dbReference type="Proteomes" id="UP000515511"/>
    </source>
</evidence>
<evidence type="ECO:0000256" key="1">
    <source>
        <dbReference type="SAM" id="Phobius"/>
    </source>
</evidence>
<keyword evidence="1" id="KW-0812">Transmembrane</keyword>
<dbReference type="KEGG" id="lse:F1C12_18190"/>
<organism evidence="2 3">
    <name type="scientific">Leifsonia shinshuensis</name>
    <dbReference type="NCBI Taxonomy" id="150026"/>
    <lineage>
        <taxon>Bacteria</taxon>
        <taxon>Bacillati</taxon>
        <taxon>Actinomycetota</taxon>
        <taxon>Actinomycetes</taxon>
        <taxon>Micrococcales</taxon>
        <taxon>Microbacteriaceae</taxon>
        <taxon>Leifsonia</taxon>
    </lineage>
</organism>
<dbReference type="Proteomes" id="UP000515511">
    <property type="component" value="Chromosome"/>
</dbReference>
<sequence length="162" mass="17525">MTDWVGDVLAALGLLGGGIGFLVSRNARKRSLASEAAAAAAQSDATSALQRSAAAAERLTSLWEKVMTPSASRPDFEVRTDHGEEGGFVVNIGSEKAFSLTVHGYPDLFVNMVSSGPPQDLAPNESANFTIDQRTAGRVEQVEVAWQDSEHKENYRRQFWIT</sequence>
<evidence type="ECO:0000313" key="2">
    <source>
        <dbReference type="EMBL" id="QNE36853.1"/>
    </source>
</evidence>
<accession>A0A7G6YED8</accession>
<protein>
    <submittedName>
        <fullName evidence="2">Uncharacterized protein</fullName>
    </submittedName>
</protein>
<proteinExistence type="predicted"/>
<name>A0A7G6YED8_9MICO</name>
<dbReference type="AlphaFoldDB" id="A0A7G6YED8"/>
<keyword evidence="1" id="KW-0472">Membrane</keyword>
<keyword evidence="1" id="KW-1133">Transmembrane helix</keyword>
<feature type="transmembrane region" description="Helical" evidence="1">
    <location>
        <begin position="6"/>
        <end position="24"/>
    </location>
</feature>
<reference evidence="3" key="1">
    <citation type="submission" date="2019-09" db="EMBL/GenBank/DDBJ databases">
        <title>Antimicrobial potential of Antarctic Bacteria.</title>
        <authorList>
            <person name="Benaud N."/>
            <person name="Edwards R.J."/>
            <person name="Ferrari B.C."/>
        </authorList>
    </citation>
    <scope>NUCLEOTIDE SEQUENCE [LARGE SCALE GENOMIC DNA]</scope>
    <source>
        <strain evidence="3">INR9</strain>
    </source>
</reference>
<dbReference type="RefSeq" id="WP_185276280.1">
    <property type="nucleotide sequence ID" value="NZ_CP043641.1"/>
</dbReference>
<gene>
    <name evidence="2" type="ORF">F1C12_18190</name>
</gene>